<dbReference type="Proteomes" id="UP000633219">
    <property type="component" value="Unassembled WGS sequence"/>
</dbReference>
<dbReference type="GO" id="GO:0005886">
    <property type="term" value="C:plasma membrane"/>
    <property type="evidence" value="ECO:0007669"/>
    <property type="project" value="UniProtKB-SubCell"/>
</dbReference>
<dbReference type="PANTHER" id="PTHR32243">
    <property type="entry name" value="MALTOSE TRANSPORT SYSTEM PERMEASE-RELATED"/>
    <property type="match status" value="1"/>
</dbReference>
<keyword evidence="14" id="KW-1185">Reference proteome</keyword>
<evidence type="ECO:0000256" key="8">
    <source>
        <dbReference type="ARBA" id="ARBA00022989"/>
    </source>
</evidence>
<reference evidence="13" key="1">
    <citation type="submission" date="2021-01" db="EMBL/GenBank/DDBJ databases">
        <title>Rhizobium sp. strain KVB221 16S ribosomal RNA gene Genome sequencing and assembly.</title>
        <authorList>
            <person name="Kang M."/>
        </authorList>
    </citation>
    <scope>NUCLEOTIDE SEQUENCE</scope>
    <source>
        <strain evidence="13">KVB221</strain>
    </source>
</reference>
<dbReference type="PROSITE" id="PS50928">
    <property type="entry name" value="ABC_TM1"/>
    <property type="match status" value="1"/>
</dbReference>
<keyword evidence="9 11" id="KW-0472">Membrane</keyword>
<dbReference type="EMBL" id="JAEQNC010000020">
    <property type="protein sequence ID" value="MBL0375226.1"/>
    <property type="molecule type" value="Genomic_DNA"/>
</dbReference>
<protein>
    <recommendedName>
        <fullName evidence="10">Maltose/maltodextrin transport system permease protein MalG</fullName>
    </recommendedName>
</protein>
<dbReference type="GO" id="GO:0055085">
    <property type="term" value="P:transmembrane transport"/>
    <property type="evidence" value="ECO:0007669"/>
    <property type="project" value="InterPro"/>
</dbReference>
<keyword evidence="4 11" id="KW-0813">Transport</keyword>
<accession>A0A936YW53</accession>
<comment type="function">
    <text evidence="1">Part of the ABC transporter complex MalEFGK involved in maltose/maltodextrin import. Probably responsible for the translocation of the substrate across the membrane.</text>
</comment>
<evidence type="ECO:0000256" key="4">
    <source>
        <dbReference type="ARBA" id="ARBA00022448"/>
    </source>
</evidence>
<comment type="caution">
    <text evidence="13">The sequence shown here is derived from an EMBL/GenBank/DDBJ whole genome shotgun (WGS) entry which is preliminary data.</text>
</comment>
<feature type="transmembrane region" description="Helical" evidence="11">
    <location>
        <begin position="124"/>
        <end position="141"/>
    </location>
</feature>
<feature type="transmembrane region" description="Helical" evidence="11">
    <location>
        <begin position="249"/>
        <end position="270"/>
    </location>
</feature>
<evidence type="ECO:0000313" key="13">
    <source>
        <dbReference type="EMBL" id="MBL0375226.1"/>
    </source>
</evidence>
<evidence type="ECO:0000313" key="14">
    <source>
        <dbReference type="Proteomes" id="UP000633219"/>
    </source>
</evidence>
<evidence type="ECO:0000256" key="1">
    <source>
        <dbReference type="ARBA" id="ARBA00002264"/>
    </source>
</evidence>
<keyword evidence="7 11" id="KW-0812">Transmembrane</keyword>
<keyword evidence="6" id="KW-0762">Sugar transport</keyword>
<organism evidence="13 14">
    <name type="scientific">Rhizobium setariae</name>
    <dbReference type="NCBI Taxonomy" id="2801340"/>
    <lineage>
        <taxon>Bacteria</taxon>
        <taxon>Pseudomonadati</taxon>
        <taxon>Pseudomonadota</taxon>
        <taxon>Alphaproteobacteria</taxon>
        <taxon>Hyphomicrobiales</taxon>
        <taxon>Rhizobiaceae</taxon>
        <taxon>Rhizobium/Agrobacterium group</taxon>
        <taxon>Rhizobium</taxon>
    </lineage>
</organism>
<dbReference type="Gene3D" id="1.10.3720.10">
    <property type="entry name" value="MetI-like"/>
    <property type="match status" value="1"/>
</dbReference>
<evidence type="ECO:0000256" key="2">
    <source>
        <dbReference type="ARBA" id="ARBA00004651"/>
    </source>
</evidence>
<dbReference type="Pfam" id="PF00528">
    <property type="entry name" value="BPD_transp_1"/>
    <property type="match status" value="1"/>
</dbReference>
<evidence type="ECO:0000256" key="11">
    <source>
        <dbReference type="RuleBase" id="RU363032"/>
    </source>
</evidence>
<comment type="similarity">
    <text evidence="3">Belongs to the binding-protein-dependent transport system permease family. MalFG subfamily.</text>
</comment>
<feature type="transmembrane region" description="Helical" evidence="11">
    <location>
        <begin position="147"/>
        <end position="170"/>
    </location>
</feature>
<evidence type="ECO:0000256" key="10">
    <source>
        <dbReference type="ARBA" id="ARBA00041109"/>
    </source>
</evidence>
<evidence type="ECO:0000256" key="5">
    <source>
        <dbReference type="ARBA" id="ARBA00022475"/>
    </source>
</evidence>
<keyword evidence="5" id="KW-1003">Cell membrane</keyword>
<dbReference type="InterPro" id="IPR050901">
    <property type="entry name" value="BP-dep_ABC_trans_perm"/>
</dbReference>
<gene>
    <name evidence="13" type="ORF">JJB09_24740</name>
</gene>
<evidence type="ECO:0000256" key="9">
    <source>
        <dbReference type="ARBA" id="ARBA00023136"/>
    </source>
</evidence>
<feature type="domain" description="ABC transmembrane type-1" evidence="12">
    <location>
        <begin position="81"/>
        <end position="270"/>
    </location>
</feature>
<feature type="transmembrane region" description="Helical" evidence="11">
    <location>
        <begin position="81"/>
        <end position="104"/>
    </location>
</feature>
<dbReference type="InterPro" id="IPR035906">
    <property type="entry name" value="MetI-like_sf"/>
</dbReference>
<feature type="transmembrane region" description="Helical" evidence="11">
    <location>
        <begin position="12"/>
        <end position="31"/>
    </location>
</feature>
<sequence length="285" mass="31715">MKFRDIFRHAVIVLAIIVALFPIAWMASMAFKPPLEWTSAAGTVTWLPQAPTLANFEYIFTGKSEAYGTSTVMERTAWQPVLASVLVSSVATLIATVVGSLAAYGFSRHRWGKNLPFSLIQLRMFPPLAVMIPIMIMWAYLDLIDTWWGLSLIYGIVTLPFGFWLMLTFLDEVPVELEEAAMIEGASSWGIFYKITLPLVKPAIATTALFVFILNWSDYIMALLLTRKEWITIPVFMNDLNTAQTGQLYGAKAALGLIAIVPPLILGILIQKHLVRGLTFGALKQ</sequence>
<keyword evidence="8 11" id="KW-1133">Transmembrane helix</keyword>
<dbReference type="RefSeq" id="WP_201663771.1">
    <property type="nucleotide sequence ID" value="NZ_JAEQNC010000020.1"/>
</dbReference>
<evidence type="ECO:0000256" key="6">
    <source>
        <dbReference type="ARBA" id="ARBA00022597"/>
    </source>
</evidence>
<dbReference type="SUPFAM" id="SSF161098">
    <property type="entry name" value="MetI-like"/>
    <property type="match status" value="1"/>
</dbReference>
<dbReference type="InterPro" id="IPR000515">
    <property type="entry name" value="MetI-like"/>
</dbReference>
<evidence type="ECO:0000256" key="3">
    <source>
        <dbReference type="ARBA" id="ARBA00009047"/>
    </source>
</evidence>
<dbReference type="AlphaFoldDB" id="A0A936YW53"/>
<name>A0A936YW53_9HYPH</name>
<dbReference type="PANTHER" id="PTHR32243:SF50">
    <property type="entry name" value="MALTOSE_MALTODEXTRIN TRANSPORT SYSTEM PERMEASE PROTEIN MALG"/>
    <property type="match status" value="1"/>
</dbReference>
<comment type="subcellular location">
    <subcellularLocation>
        <location evidence="2 11">Cell membrane</location>
        <topology evidence="2 11">Multi-pass membrane protein</topology>
    </subcellularLocation>
</comment>
<feature type="transmembrane region" description="Helical" evidence="11">
    <location>
        <begin position="191"/>
        <end position="214"/>
    </location>
</feature>
<evidence type="ECO:0000259" key="12">
    <source>
        <dbReference type="PROSITE" id="PS50928"/>
    </source>
</evidence>
<dbReference type="CDD" id="cd06261">
    <property type="entry name" value="TM_PBP2"/>
    <property type="match status" value="1"/>
</dbReference>
<evidence type="ECO:0000256" key="7">
    <source>
        <dbReference type="ARBA" id="ARBA00022692"/>
    </source>
</evidence>
<proteinExistence type="inferred from homology"/>